<dbReference type="GO" id="GO:0098662">
    <property type="term" value="P:inorganic cation transmembrane transport"/>
    <property type="evidence" value="ECO:0007669"/>
    <property type="project" value="InterPro"/>
</dbReference>
<dbReference type="Proteomes" id="UP000315628">
    <property type="component" value="Unassembled WGS sequence"/>
</dbReference>
<keyword evidence="1" id="KW-1133">Transmembrane helix</keyword>
<feature type="transmembrane region" description="Helical" evidence="1">
    <location>
        <begin position="99"/>
        <end position="121"/>
    </location>
</feature>
<dbReference type="EMBL" id="VIUW01000002">
    <property type="protein sequence ID" value="TWD15734.1"/>
    <property type="molecule type" value="Genomic_DNA"/>
</dbReference>
<comment type="caution">
    <text evidence="2">The sequence shown here is derived from an EMBL/GenBank/DDBJ whole genome shotgun (WGS) entry which is preliminary data.</text>
</comment>
<protein>
    <submittedName>
        <fullName evidence="2">Multicomponent Na+:H+ antiporter subunit G</fullName>
    </submittedName>
</protein>
<evidence type="ECO:0000313" key="2">
    <source>
        <dbReference type="EMBL" id="TWD15734.1"/>
    </source>
</evidence>
<accession>A0A560WDY0</accession>
<evidence type="ECO:0000256" key="1">
    <source>
        <dbReference type="SAM" id="Phobius"/>
    </source>
</evidence>
<dbReference type="Pfam" id="PF03334">
    <property type="entry name" value="PhaG_MnhG_YufB"/>
    <property type="match status" value="1"/>
</dbReference>
<reference evidence="2 3" key="1">
    <citation type="submission" date="2019-06" db="EMBL/GenBank/DDBJ databases">
        <title>Sequencing the genomes of 1000 actinobacteria strains.</title>
        <authorList>
            <person name="Klenk H.-P."/>
        </authorList>
    </citation>
    <scope>NUCLEOTIDE SEQUENCE [LARGE SCALE GENOMIC DNA]</scope>
    <source>
        <strain evidence="2 3">DSM 18935</strain>
    </source>
</reference>
<keyword evidence="1" id="KW-0472">Membrane</keyword>
<feature type="transmembrane region" description="Helical" evidence="1">
    <location>
        <begin position="68"/>
        <end position="87"/>
    </location>
</feature>
<gene>
    <name evidence="2" type="ORF">FB557_1258</name>
</gene>
<organism evidence="2 3">
    <name type="scientific">Marihabitans asiaticum</name>
    <dbReference type="NCBI Taxonomy" id="415218"/>
    <lineage>
        <taxon>Bacteria</taxon>
        <taxon>Bacillati</taxon>
        <taxon>Actinomycetota</taxon>
        <taxon>Actinomycetes</taxon>
        <taxon>Micrococcales</taxon>
        <taxon>Intrasporangiaceae</taxon>
        <taxon>Marihabitans</taxon>
    </lineage>
</organism>
<proteinExistence type="predicted"/>
<dbReference type="InterPro" id="IPR005133">
    <property type="entry name" value="PhaG_MnhG_YufB"/>
</dbReference>
<keyword evidence="3" id="KW-1185">Reference proteome</keyword>
<feature type="transmembrane region" description="Helical" evidence="1">
    <location>
        <begin position="32"/>
        <end position="56"/>
    </location>
</feature>
<evidence type="ECO:0000313" key="3">
    <source>
        <dbReference type="Proteomes" id="UP000315628"/>
    </source>
</evidence>
<dbReference type="GO" id="GO:0015297">
    <property type="term" value="F:antiporter activity"/>
    <property type="evidence" value="ECO:0007669"/>
    <property type="project" value="InterPro"/>
</dbReference>
<sequence length="148" mass="14985">MTTLVHLVAALPVAGPITPEAAEPALEGAAAVVVTAVAAVLVLLGAVWVLLSAIAMHRVGDALSRVNALGPATGVGIPWIVIGAWLHNLTVHAFSWIDVVKVAITLGALLIVSSVASNVLARAAIMSGAEMDPATSPNDLLDEPPSPR</sequence>
<keyword evidence="1" id="KW-0812">Transmembrane</keyword>
<dbReference type="OrthoDB" id="3730907at2"/>
<name>A0A560WDY0_9MICO</name>
<dbReference type="AlphaFoldDB" id="A0A560WDY0"/>
<dbReference type="RefSeq" id="WP_144856685.1">
    <property type="nucleotide sequence ID" value="NZ_BAAAYT010000001.1"/>
</dbReference>